<feature type="transmembrane region" description="Helical" evidence="6">
    <location>
        <begin position="39"/>
        <end position="59"/>
    </location>
</feature>
<sequence>MSTSTTNTQESLLPYMDMGTGFLIGLSVGFVLKKSFKLLLFFLGFAIISLFLLENNGFVTINETQVQQSVSTWSAQFQHFVAFLKTRLELFTASRGLSAIAGFVIGLKIG</sequence>
<comment type="similarity">
    <text evidence="2">Belongs to the FUN14 family.</text>
</comment>
<dbReference type="InterPro" id="IPR007014">
    <property type="entry name" value="FUN14"/>
</dbReference>
<dbReference type="AlphaFoldDB" id="A0A1W1BXY3"/>
<protein>
    <recommendedName>
        <fullName evidence="8">FUN14 family protein</fullName>
    </recommendedName>
</protein>
<evidence type="ECO:0000256" key="2">
    <source>
        <dbReference type="ARBA" id="ARBA00009160"/>
    </source>
</evidence>
<gene>
    <name evidence="7" type="ORF">MNB_SV-13-1188</name>
</gene>
<keyword evidence="5 6" id="KW-0472">Membrane</keyword>
<evidence type="ECO:0000313" key="7">
    <source>
        <dbReference type="EMBL" id="SFV58460.1"/>
    </source>
</evidence>
<keyword evidence="4 6" id="KW-1133">Transmembrane helix</keyword>
<dbReference type="GO" id="GO:0016020">
    <property type="term" value="C:membrane"/>
    <property type="evidence" value="ECO:0007669"/>
    <property type="project" value="UniProtKB-SubCell"/>
</dbReference>
<comment type="subcellular location">
    <subcellularLocation>
        <location evidence="1">Membrane</location>
    </subcellularLocation>
</comment>
<organism evidence="7">
    <name type="scientific">hydrothermal vent metagenome</name>
    <dbReference type="NCBI Taxonomy" id="652676"/>
    <lineage>
        <taxon>unclassified sequences</taxon>
        <taxon>metagenomes</taxon>
        <taxon>ecological metagenomes</taxon>
    </lineage>
</organism>
<keyword evidence="3 6" id="KW-0812">Transmembrane</keyword>
<feature type="transmembrane region" description="Helical" evidence="6">
    <location>
        <begin position="12"/>
        <end position="32"/>
    </location>
</feature>
<evidence type="ECO:0000256" key="5">
    <source>
        <dbReference type="ARBA" id="ARBA00023136"/>
    </source>
</evidence>
<accession>A0A1W1BXY3</accession>
<name>A0A1W1BXY3_9ZZZZ</name>
<reference evidence="7" key="1">
    <citation type="submission" date="2016-10" db="EMBL/GenBank/DDBJ databases">
        <authorList>
            <person name="de Groot N.N."/>
        </authorList>
    </citation>
    <scope>NUCLEOTIDE SEQUENCE</scope>
</reference>
<proteinExistence type="inferred from homology"/>
<evidence type="ECO:0008006" key="8">
    <source>
        <dbReference type="Google" id="ProtNLM"/>
    </source>
</evidence>
<evidence type="ECO:0000256" key="6">
    <source>
        <dbReference type="SAM" id="Phobius"/>
    </source>
</evidence>
<evidence type="ECO:0000256" key="1">
    <source>
        <dbReference type="ARBA" id="ARBA00004370"/>
    </source>
</evidence>
<dbReference type="Pfam" id="PF04930">
    <property type="entry name" value="FUN14"/>
    <property type="match status" value="1"/>
</dbReference>
<evidence type="ECO:0000256" key="3">
    <source>
        <dbReference type="ARBA" id="ARBA00022692"/>
    </source>
</evidence>
<evidence type="ECO:0000256" key="4">
    <source>
        <dbReference type="ARBA" id="ARBA00022989"/>
    </source>
</evidence>
<dbReference type="EMBL" id="FPHM01000051">
    <property type="protein sequence ID" value="SFV58460.1"/>
    <property type="molecule type" value="Genomic_DNA"/>
</dbReference>